<dbReference type="eggNOG" id="COG1963">
    <property type="taxonomic scope" value="Bacteria"/>
</dbReference>
<keyword evidence="1" id="KW-0472">Membrane</keyword>
<evidence type="ECO:0000313" key="2">
    <source>
        <dbReference type="EMBL" id="EEG29591.1"/>
    </source>
</evidence>
<gene>
    <name evidence="2" type="ORF">CLOSTMETH_02772</name>
</gene>
<dbReference type="STRING" id="537013.CLOSTMETH_02772"/>
<proteinExistence type="predicted"/>
<reference evidence="2 3" key="2">
    <citation type="submission" date="2009-02" db="EMBL/GenBank/DDBJ databases">
        <title>Draft genome sequence of Clostridium methylpentosum (DSM 5476).</title>
        <authorList>
            <person name="Sudarsanam P."/>
            <person name="Ley R."/>
            <person name="Guruge J."/>
            <person name="Turnbaugh P.J."/>
            <person name="Mahowald M."/>
            <person name="Liep D."/>
            <person name="Gordon J."/>
        </authorList>
    </citation>
    <scope>NUCLEOTIDE SEQUENCE [LARGE SCALE GENOMIC DNA]</scope>
    <source>
        <strain evidence="2 3">DSM 5476</strain>
    </source>
</reference>
<feature type="transmembrane region" description="Helical" evidence="1">
    <location>
        <begin position="155"/>
        <end position="173"/>
    </location>
</feature>
<sequence>MGKFVGLFHNYVLIAALLAWLVAQVCKTLLVLVTKKKFDAERLVGSGGMPSAHSATVCALSIAMARQVGVNSPEFAICIVLAAVVMYDAMGVRRSSGEQAKLLNKIITELHLDHNAEKTIQKKLTMFSKDNDCFAEDGEEDDEEIKQLKEKLGHTPLEVLAGALLGILIALIVPM</sequence>
<keyword evidence="1" id="KW-0812">Transmembrane</keyword>
<dbReference type="Proteomes" id="UP000003340">
    <property type="component" value="Unassembled WGS sequence"/>
</dbReference>
<dbReference type="InterPro" id="IPR003832">
    <property type="entry name" value="DUF212"/>
</dbReference>
<organism evidence="2 3">
    <name type="scientific">[Clostridium] methylpentosum DSM 5476</name>
    <dbReference type="NCBI Taxonomy" id="537013"/>
    <lineage>
        <taxon>Bacteria</taxon>
        <taxon>Bacillati</taxon>
        <taxon>Bacillota</taxon>
        <taxon>Clostridia</taxon>
        <taxon>Eubacteriales</taxon>
        <taxon>Oscillospiraceae</taxon>
        <taxon>Oscillospiraceae incertae sedis</taxon>
    </lineage>
</organism>
<accession>C0EFY0</accession>
<dbReference type="AlphaFoldDB" id="C0EFY0"/>
<dbReference type="HOGENOM" id="CLU_073969_1_0_9"/>
<comment type="caution">
    <text evidence="2">The sequence shown here is derived from an EMBL/GenBank/DDBJ whole genome shotgun (WGS) entry which is preliminary data.</text>
</comment>
<dbReference type="Pfam" id="PF02681">
    <property type="entry name" value="DUF212"/>
    <property type="match status" value="1"/>
</dbReference>
<evidence type="ECO:0000313" key="3">
    <source>
        <dbReference type="Proteomes" id="UP000003340"/>
    </source>
</evidence>
<protein>
    <submittedName>
        <fullName evidence="2">Divergent PAP2 family</fullName>
    </submittedName>
</protein>
<keyword evidence="1" id="KW-1133">Transmembrane helix</keyword>
<evidence type="ECO:0000256" key="1">
    <source>
        <dbReference type="SAM" id="Phobius"/>
    </source>
</evidence>
<name>C0EFY0_9FIRM</name>
<dbReference type="PANTHER" id="PTHR31446:SF29">
    <property type="entry name" value="ACID PHOSPHATASE_VANADIUM-DEPENDENT HALOPEROXIDASE-RELATED PROTEIN"/>
    <property type="match status" value="1"/>
</dbReference>
<dbReference type="EMBL" id="ACEC01000094">
    <property type="protein sequence ID" value="EEG29591.1"/>
    <property type="molecule type" value="Genomic_DNA"/>
</dbReference>
<reference evidence="2 3" key="1">
    <citation type="submission" date="2009-01" db="EMBL/GenBank/DDBJ databases">
        <authorList>
            <person name="Fulton L."/>
            <person name="Clifton S."/>
            <person name="Fulton B."/>
            <person name="Xu J."/>
            <person name="Minx P."/>
            <person name="Pepin K.H."/>
            <person name="Johnson M."/>
            <person name="Bhonagiri V."/>
            <person name="Nash W.E."/>
            <person name="Mardis E.R."/>
            <person name="Wilson R.K."/>
        </authorList>
    </citation>
    <scope>NUCLEOTIDE SEQUENCE [LARGE SCALE GENOMIC DNA]</scope>
    <source>
        <strain evidence="2 3">DSM 5476</strain>
    </source>
</reference>
<dbReference type="PANTHER" id="PTHR31446">
    <property type="entry name" value="ACID PHOSPHATASE/VANADIUM-DEPENDENT HALOPEROXIDASE-RELATED PROTEIN"/>
    <property type="match status" value="1"/>
</dbReference>
<feature type="transmembrane region" description="Helical" evidence="1">
    <location>
        <begin position="12"/>
        <end position="33"/>
    </location>
</feature>
<keyword evidence="3" id="KW-1185">Reference proteome</keyword>